<proteinExistence type="predicted"/>
<dbReference type="Proteomes" id="UP000761380">
    <property type="component" value="Unassembled WGS sequence"/>
</dbReference>
<gene>
    <name evidence="2" type="ORF">E7201_10835</name>
</gene>
<organism evidence="2 3">
    <name type="scientific">Selenomonas ruminantium</name>
    <dbReference type="NCBI Taxonomy" id="971"/>
    <lineage>
        <taxon>Bacteria</taxon>
        <taxon>Bacillati</taxon>
        <taxon>Bacillota</taxon>
        <taxon>Negativicutes</taxon>
        <taxon>Selenomonadales</taxon>
        <taxon>Selenomonadaceae</taxon>
        <taxon>Selenomonas</taxon>
    </lineage>
</organism>
<evidence type="ECO:0000313" key="2">
    <source>
        <dbReference type="EMBL" id="MBE6093636.1"/>
    </source>
</evidence>
<dbReference type="EMBL" id="SVBY01000113">
    <property type="protein sequence ID" value="MBE6093636.1"/>
    <property type="molecule type" value="Genomic_DNA"/>
</dbReference>
<dbReference type="Pfam" id="PF18813">
    <property type="entry name" value="PBECR4"/>
    <property type="match status" value="1"/>
</dbReference>
<protein>
    <recommendedName>
        <fullName evidence="1">Phage-Barnase-EndoU-ColicinE5/D-RelE like nuclease 4 domain-containing protein</fullName>
    </recommendedName>
</protein>
<feature type="domain" description="Phage-Barnase-EndoU-ColicinE5/D-RelE like nuclease 4" evidence="1">
    <location>
        <begin position="6"/>
        <end position="190"/>
    </location>
</feature>
<dbReference type="AlphaFoldDB" id="A0A927ZS58"/>
<evidence type="ECO:0000259" key="1">
    <source>
        <dbReference type="Pfam" id="PF18813"/>
    </source>
</evidence>
<accession>A0A927ZS58</accession>
<name>A0A927ZS58_SELRU</name>
<reference evidence="2" key="1">
    <citation type="submission" date="2019-04" db="EMBL/GenBank/DDBJ databases">
        <title>Evolution of Biomass-Degrading Anaerobic Consortia Revealed by Metagenomics.</title>
        <authorList>
            <person name="Peng X."/>
        </authorList>
    </citation>
    <scope>NUCLEOTIDE SEQUENCE</scope>
    <source>
        <strain evidence="2">SIG240</strain>
    </source>
</reference>
<comment type="caution">
    <text evidence="2">The sequence shown here is derived from an EMBL/GenBank/DDBJ whole genome shotgun (WGS) entry which is preliminary data.</text>
</comment>
<sequence>MDALSTALALYESLLGKDFYITIAKNEDRRTLHLVFKKANFPHLLGITKLNDLTKIAGARTSTLYNKIKRGEITYDYLSASALFTYCDVGRRLAEFPKISQLIQGLQERKVIIKFNPRRAGTMIEADFLIYVEEKPRIICLFIVEDYGSEGMYVPMSFFGTENERYLRNQTVYDVVNVEIVDIPKGKRNNKRMTQGK</sequence>
<evidence type="ECO:0000313" key="3">
    <source>
        <dbReference type="Proteomes" id="UP000761380"/>
    </source>
</evidence>
<dbReference type="InterPro" id="IPR041420">
    <property type="entry name" value="PBECR4"/>
</dbReference>